<dbReference type="GO" id="GO:0006509">
    <property type="term" value="P:membrane protein ectodomain proteolysis"/>
    <property type="evidence" value="ECO:0007669"/>
    <property type="project" value="TreeGrafter"/>
</dbReference>
<reference evidence="8" key="1">
    <citation type="submission" date="2020-04" db="EMBL/GenBank/DDBJ databases">
        <authorList>
            <person name="Alioto T."/>
            <person name="Alioto T."/>
            <person name="Gomez Garrido J."/>
        </authorList>
    </citation>
    <scope>NUCLEOTIDE SEQUENCE</scope>
    <source>
        <strain evidence="8">A484AB</strain>
    </source>
</reference>
<dbReference type="Pfam" id="PF21299">
    <property type="entry name" value="ADAM10_Cys-rich"/>
    <property type="match status" value="1"/>
</dbReference>
<evidence type="ECO:0000256" key="4">
    <source>
        <dbReference type="PROSITE-ProRule" id="PRU00276"/>
    </source>
</evidence>
<dbReference type="SMART" id="SM00050">
    <property type="entry name" value="DISIN"/>
    <property type="match status" value="1"/>
</dbReference>
<name>A0A6S7FLY6_PARCT</name>
<feature type="binding site" evidence="4">
    <location>
        <position position="365"/>
    </location>
    <ligand>
        <name>Zn(2+)</name>
        <dbReference type="ChEBI" id="CHEBI:29105"/>
        <note>catalytic</note>
    </ligand>
</feature>
<dbReference type="AlphaFoldDB" id="A0A6S7FLY6"/>
<comment type="catalytic activity">
    <reaction evidence="1">
        <text>Endopeptidase of broad specificity.</text>
        <dbReference type="EC" id="3.4.24.81"/>
    </reaction>
</comment>
<dbReference type="InterPro" id="IPR001762">
    <property type="entry name" value="Disintegrin_dom"/>
</dbReference>
<dbReference type="OrthoDB" id="2149267at2759"/>
<feature type="compositionally biased region" description="Basic and acidic residues" evidence="5">
    <location>
        <begin position="712"/>
        <end position="729"/>
    </location>
</feature>
<dbReference type="EC" id="3.4.24.81" evidence="2"/>
<comment type="caution">
    <text evidence="8">The sequence shown here is derived from an EMBL/GenBank/DDBJ whole genome shotgun (WGS) entry which is preliminary data.</text>
</comment>
<dbReference type="PANTHER" id="PTHR45702">
    <property type="entry name" value="ADAM10/ADAM17 METALLOPEPTIDASE FAMILY MEMBER"/>
    <property type="match status" value="1"/>
</dbReference>
<dbReference type="InterPro" id="IPR036436">
    <property type="entry name" value="Disintegrin_dom_sf"/>
</dbReference>
<dbReference type="Gene3D" id="4.10.70.10">
    <property type="entry name" value="Disintegrin domain"/>
    <property type="match status" value="1"/>
</dbReference>
<dbReference type="GO" id="GO:0007219">
    <property type="term" value="P:Notch signaling pathway"/>
    <property type="evidence" value="ECO:0007669"/>
    <property type="project" value="TreeGrafter"/>
</dbReference>
<evidence type="ECO:0000256" key="2">
    <source>
        <dbReference type="ARBA" id="ARBA00012332"/>
    </source>
</evidence>
<dbReference type="GO" id="GO:0004222">
    <property type="term" value="F:metalloendopeptidase activity"/>
    <property type="evidence" value="ECO:0007669"/>
    <property type="project" value="InterPro"/>
</dbReference>
<feature type="active site" evidence="4">
    <location>
        <position position="362"/>
    </location>
</feature>
<dbReference type="PANTHER" id="PTHR45702:SF2">
    <property type="entry name" value="KUZBANIAN, ISOFORM A"/>
    <property type="match status" value="1"/>
</dbReference>
<keyword evidence="7" id="KW-0732">Signal</keyword>
<evidence type="ECO:0000256" key="7">
    <source>
        <dbReference type="SAM" id="SignalP"/>
    </source>
</evidence>
<protein>
    <recommendedName>
        <fullName evidence="2">ADAM10 endopeptidase</fullName>
        <ecNumber evidence="2">3.4.24.81</ecNumber>
    </recommendedName>
</protein>
<evidence type="ECO:0000256" key="6">
    <source>
        <dbReference type="SAM" id="Phobius"/>
    </source>
</evidence>
<keyword evidence="6" id="KW-1133">Transmembrane helix</keyword>
<feature type="transmembrane region" description="Helical" evidence="6">
    <location>
        <begin position="658"/>
        <end position="679"/>
    </location>
</feature>
<feature type="chain" id="PRO_5043422546" description="ADAM10 endopeptidase" evidence="7">
    <location>
        <begin position="22"/>
        <end position="729"/>
    </location>
</feature>
<evidence type="ECO:0000256" key="1">
    <source>
        <dbReference type="ARBA" id="ARBA00001809"/>
    </source>
</evidence>
<dbReference type="GO" id="GO:0005886">
    <property type="term" value="C:plasma membrane"/>
    <property type="evidence" value="ECO:0007669"/>
    <property type="project" value="TreeGrafter"/>
</dbReference>
<accession>A0A6S7FLY6</accession>
<dbReference type="InterPro" id="IPR049038">
    <property type="entry name" value="ADAM10_Cys-rich"/>
</dbReference>
<dbReference type="PROSITE" id="PS50215">
    <property type="entry name" value="ADAM_MEPRO"/>
    <property type="match status" value="1"/>
</dbReference>
<feature type="binding site" evidence="4">
    <location>
        <position position="371"/>
    </location>
    <ligand>
        <name>Zn(2+)</name>
        <dbReference type="ChEBI" id="CHEBI:29105"/>
        <note>catalytic</note>
    </ligand>
</feature>
<dbReference type="PROSITE" id="PS50214">
    <property type="entry name" value="DISINTEGRIN_2"/>
    <property type="match status" value="1"/>
</dbReference>
<evidence type="ECO:0000313" key="8">
    <source>
        <dbReference type="EMBL" id="CAB3980834.1"/>
    </source>
</evidence>
<dbReference type="GO" id="GO:0046872">
    <property type="term" value="F:metal ion binding"/>
    <property type="evidence" value="ECO:0007669"/>
    <property type="project" value="UniProtKB-KW"/>
</dbReference>
<evidence type="ECO:0000256" key="5">
    <source>
        <dbReference type="SAM" id="MobiDB-lite"/>
    </source>
</evidence>
<dbReference type="SUPFAM" id="SSF57552">
    <property type="entry name" value="Blood coagulation inhibitor (disintegrin)"/>
    <property type="match status" value="1"/>
</dbReference>
<dbReference type="Gene3D" id="3.40.390.10">
    <property type="entry name" value="Collagenase (Catalytic Domain)"/>
    <property type="match status" value="1"/>
</dbReference>
<keyword evidence="4" id="KW-0862">Zinc</keyword>
<comment type="caution">
    <text evidence="4">Lacks conserved residue(s) required for the propagation of feature annotation.</text>
</comment>
<evidence type="ECO:0000313" key="9">
    <source>
        <dbReference type="Proteomes" id="UP001152795"/>
    </source>
</evidence>
<gene>
    <name evidence="8" type="ORF">PACLA_8A034646</name>
</gene>
<keyword evidence="6" id="KW-0812">Transmembrane</keyword>
<keyword evidence="6" id="KW-0472">Membrane</keyword>
<evidence type="ECO:0000256" key="3">
    <source>
        <dbReference type="ARBA" id="ARBA00022685"/>
    </source>
</evidence>
<dbReference type="EMBL" id="CACRXK020000328">
    <property type="protein sequence ID" value="CAB3980834.1"/>
    <property type="molecule type" value="Genomic_DNA"/>
</dbReference>
<feature type="signal peptide" evidence="7">
    <location>
        <begin position="1"/>
        <end position="21"/>
    </location>
</feature>
<proteinExistence type="predicted"/>
<keyword evidence="4" id="KW-0479">Metal-binding</keyword>
<organism evidence="8 9">
    <name type="scientific">Paramuricea clavata</name>
    <name type="common">Red gorgonian</name>
    <name type="synonym">Violescent sea-whip</name>
    <dbReference type="NCBI Taxonomy" id="317549"/>
    <lineage>
        <taxon>Eukaryota</taxon>
        <taxon>Metazoa</taxon>
        <taxon>Cnidaria</taxon>
        <taxon>Anthozoa</taxon>
        <taxon>Octocorallia</taxon>
        <taxon>Malacalcyonacea</taxon>
        <taxon>Plexauridae</taxon>
        <taxon>Paramuricea</taxon>
    </lineage>
</organism>
<keyword evidence="3" id="KW-0165">Cleavage on pair of basic residues</keyword>
<dbReference type="InterPro" id="IPR051489">
    <property type="entry name" value="ADAM_Metalloproteinase"/>
</dbReference>
<dbReference type="InterPro" id="IPR024079">
    <property type="entry name" value="MetalloPept_cat_dom_sf"/>
</dbReference>
<feature type="binding site" evidence="4">
    <location>
        <position position="361"/>
    </location>
    <ligand>
        <name>Zn(2+)</name>
        <dbReference type="ChEBI" id="CHEBI:29105"/>
        <note>catalytic</note>
    </ligand>
</feature>
<feature type="region of interest" description="Disordered" evidence="5">
    <location>
        <begin position="704"/>
        <end position="729"/>
    </location>
</feature>
<dbReference type="Proteomes" id="UP001152795">
    <property type="component" value="Unassembled WGS sequence"/>
</dbReference>
<sequence>MAILFCFFYYLLLFTKQETFAKTPLNDFIQHYETLNYAAKPKIYRRDAETSFGRTHVFEFTAHGRKFELALRPDTKTIASDAEIIDGDGKRIEFDKNSLLIGKVIGEPGSIVHGVLHEDGVFTGKIHTKDGVYFIESAKRYFDKPSGFHSVIYKDEDVKFDVKFAEPIIAPFGEGLERNDLAAESSSFKTRNRRSTGNIKENLCRLSMEADYTFLKYAAGTILAVGEILKHVQGLNIIYGKAFNTTDTYSPYSIQFHVGLLQVHNEDKTPGGLKRENIDSSTFLSIMSKKDYSKFCEAVYFTHRDFAGGILGLAWIGYPQGRAGGMCDGRRGINSYNTAVVTFTLQGRNSPPKVSEITFAHEVGHAFGAAHDDDECIPGGEGGNYIMYAKATSGDRDRNDHFSSCSIRQIMANVDAKRGKRLDRDAEKRPRLCLESFDRMLERGDLCGNGIVEGNEQCDCGNEDQCRTFEPNLCCNRVNCKLNTGKICSPSQGPCCNKECKAANETTICKDGNDCLELARCPSAQERLDKAITKYTCPNPKMRPDGTECEGGALLCHNGLCTKSICTKYALKPCECKDMKEECHACCIDNGVCRSAYKIDKMKRPTPYNYSVGSACANNTGYCDFFQYCQRVDLEGPLLQLFNLYFTSEGVRELTRKYWWAILLATLGLIAIIVLLVIYGARYTGTDSPDGAPAKPLPSFCCCSGGDQSDGPPRKELNNEERAIRDDEL</sequence>
<dbReference type="SUPFAM" id="SSF55486">
    <property type="entry name" value="Metalloproteases ('zincins'), catalytic domain"/>
    <property type="match status" value="1"/>
</dbReference>
<keyword evidence="9" id="KW-1185">Reference proteome</keyword>
<dbReference type="InterPro" id="IPR001590">
    <property type="entry name" value="Peptidase_M12B"/>
</dbReference>
<dbReference type="Pfam" id="PF13574">
    <property type="entry name" value="Reprolysin_2"/>
    <property type="match status" value="1"/>
</dbReference>